<dbReference type="InterPro" id="IPR036102">
    <property type="entry name" value="OsmC/Ohrsf"/>
</dbReference>
<dbReference type="InterPro" id="IPR003718">
    <property type="entry name" value="OsmC/Ohr_fam"/>
</dbReference>
<organism evidence="1 2">
    <name type="scientific">Chloracidobacterium sp. N</name>
    <dbReference type="NCBI Taxonomy" id="2821540"/>
    <lineage>
        <taxon>Bacteria</taxon>
        <taxon>Pseudomonadati</taxon>
        <taxon>Acidobacteriota</taxon>
        <taxon>Terriglobia</taxon>
        <taxon>Terriglobales</taxon>
        <taxon>Acidobacteriaceae</taxon>
        <taxon>Chloracidobacterium</taxon>
        <taxon>Chloracidobacterium aggregatum</taxon>
    </lineage>
</organism>
<dbReference type="RefSeq" id="WP_211422387.1">
    <property type="nucleotide sequence ID" value="NZ_CP072642.1"/>
</dbReference>
<evidence type="ECO:0000313" key="1">
    <source>
        <dbReference type="EMBL" id="QUV94068.1"/>
    </source>
</evidence>
<protein>
    <submittedName>
        <fullName evidence="1">OsmC family protein</fullName>
    </submittedName>
</protein>
<dbReference type="EMBL" id="CP072642">
    <property type="protein sequence ID" value="QUV94068.1"/>
    <property type="molecule type" value="Genomic_DNA"/>
</dbReference>
<dbReference type="InterPro" id="IPR015946">
    <property type="entry name" value="KH_dom-like_a/b"/>
</dbReference>
<keyword evidence="2" id="KW-1185">Reference proteome</keyword>
<reference evidence="1 2" key="1">
    <citation type="submission" date="2021-03" db="EMBL/GenBank/DDBJ databases">
        <title>Genomic and phenotypic characterization of Chloracidobacterium isolates provides evidence for multiple species.</title>
        <authorList>
            <person name="Saini M.K."/>
            <person name="Costas A.M.G."/>
            <person name="Tank M."/>
            <person name="Bryant D.A."/>
        </authorList>
    </citation>
    <scope>NUCLEOTIDE SEQUENCE [LARGE SCALE GENOMIC DNA]</scope>
    <source>
        <strain evidence="1 2">N</strain>
    </source>
</reference>
<proteinExistence type="predicted"/>
<dbReference type="Pfam" id="PF02566">
    <property type="entry name" value="OsmC"/>
    <property type="match status" value="1"/>
</dbReference>
<dbReference type="Proteomes" id="UP000677668">
    <property type="component" value="Chromosome 1"/>
</dbReference>
<gene>
    <name evidence="1" type="ORF">J8C05_00980</name>
</gene>
<accession>A0ABX8B0Q2</accession>
<name>A0ABX8B0Q2_9BACT</name>
<evidence type="ECO:0000313" key="2">
    <source>
        <dbReference type="Proteomes" id="UP000677668"/>
    </source>
</evidence>
<dbReference type="SUPFAM" id="SSF82784">
    <property type="entry name" value="OsmC-like"/>
    <property type="match status" value="1"/>
</dbReference>
<sequence length="137" mass="14740">MAVEITGKYLGALRVEMTHGPSGALLQTVAPTDNQGDGSCFSPTDLVAAALGSCMMTLMGIVAQRDGLDLSGTHFRIVKHMQTTSPRRVASLPITFHLPGHIPAEARPKLERAALTCPVHHSLHPDIESKVEFLYDL</sequence>
<dbReference type="PANTHER" id="PTHR39624">
    <property type="entry name" value="PROTEIN INVOLVED IN RIMO-MEDIATED BETA-METHYLTHIOLATION OF RIBOSOMAL PROTEIN S12 YCAO"/>
    <property type="match status" value="1"/>
</dbReference>
<dbReference type="PANTHER" id="PTHR39624:SF2">
    <property type="entry name" value="OSMC-LIKE PROTEIN"/>
    <property type="match status" value="1"/>
</dbReference>
<dbReference type="Gene3D" id="3.30.300.20">
    <property type="match status" value="1"/>
</dbReference>